<proteinExistence type="predicted"/>
<accession>A0A5C2RMH8</accession>
<evidence type="ECO:0000313" key="2">
    <source>
        <dbReference type="Proteomes" id="UP000313359"/>
    </source>
</evidence>
<gene>
    <name evidence="1" type="ORF">L227DRAFT_472291</name>
</gene>
<protein>
    <submittedName>
        <fullName evidence="1">Uncharacterized protein</fullName>
    </submittedName>
</protein>
<feature type="non-terminal residue" evidence="1">
    <location>
        <position position="1"/>
    </location>
</feature>
<dbReference type="AlphaFoldDB" id="A0A5C2RMH8"/>
<dbReference type="Proteomes" id="UP000313359">
    <property type="component" value="Unassembled WGS sequence"/>
</dbReference>
<dbReference type="InterPro" id="IPR027417">
    <property type="entry name" value="P-loop_NTPase"/>
</dbReference>
<organism evidence="1 2">
    <name type="scientific">Lentinus tigrinus ALCF2SS1-6</name>
    <dbReference type="NCBI Taxonomy" id="1328759"/>
    <lineage>
        <taxon>Eukaryota</taxon>
        <taxon>Fungi</taxon>
        <taxon>Dikarya</taxon>
        <taxon>Basidiomycota</taxon>
        <taxon>Agaricomycotina</taxon>
        <taxon>Agaricomycetes</taxon>
        <taxon>Polyporales</taxon>
        <taxon>Polyporaceae</taxon>
        <taxon>Lentinus</taxon>
    </lineage>
</organism>
<dbReference type="EMBL" id="ML122421">
    <property type="protein sequence ID" value="RPD52129.1"/>
    <property type="molecule type" value="Genomic_DNA"/>
</dbReference>
<dbReference type="Gene3D" id="3.40.50.300">
    <property type="entry name" value="P-loop containing nucleotide triphosphate hydrolases"/>
    <property type="match status" value="1"/>
</dbReference>
<dbReference type="SUPFAM" id="SSF52540">
    <property type="entry name" value="P-loop containing nucleoside triphosphate hydrolases"/>
    <property type="match status" value="1"/>
</dbReference>
<name>A0A5C2RMH8_9APHY</name>
<sequence length="71" mass="8045">DPPPPKFMVFFDNKKEAEAASRFLASRVPLALRRKIPWFHAGMSKFFRVEEVDRFAKGETWGLAATDSGGM</sequence>
<reference evidence="1" key="1">
    <citation type="journal article" date="2018" name="Genome Biol. Evol.">
        <title>Genomics and development of Lentinus tigrinus, a white-rot wood-decaying mushroom with dimorphic fruiting bodies.</title>
        <authorList>
            <person name="Wu B."/>
            <person name="Xu Z."/>
            <person name="Knudson A."/>
            <person name="Carlson A."/>
            <person name="Chen N."/>
            <person name="Kovaka S."/>
            <person name="LaButti K."/>
            <person name="Lipzen A."/>
            <person name="Pennachio C."/>
            <person name="Riley R."/>
            <person name="Schakwitz W."/>
            <person name="Umezawa K."/>
            <person name="Ohm R.A."/>
            <person name="Grigoriev I.V."/>
            <person name="Nagy L.G."/>
            <person name="Gibbons J."/>
            <person name="Hibbett D."/>
        </authorList>
    </citation>
    <scope>NUCLEOTIDE SEQUENCE [LARGE SCALE GENOMIC DNA]</scope>
    <source>
        <strain evidence="1">ALCF2SS1-6</strain>
    </source>
</reference>
<evidence type="ECO:0000313" key="1">
    <source>
        <dbReference type="EMBL" id="RPD52129.1"/>
    </source>
</evidence>
<dbReference type="OrthoDB" id="10261556at2759"/>
<keyword evidence="2" id="KW-1185">Reference proteome</keyword>
<dbReference type="STRING" id="1328759.A0A5C2RMH8"/>
<feature type="non-terminal residue" evidence="1">
    <location>
        <position position="71"/>
    </location>
</feature>